<dbReference type="RefSeq" id="WP_220111523.1">
    <property type="nucleotide sequence ID" value="NZ_JAHZST010000022.1"/>
</dbReference>
<sequence>MMKKNATFSGGEPALANACVGNNGSVGFEHYAKGFSQSANMLIDQALSDLCTYPVDFLIYPVCFNMRHSVELRLKGAIQSLINLAAIRGQRLEFDLTGSHDIGRIWDFFKKNSEGFDNRYKGINDQVSPTIQDIAEVDATGQTFRYPYSIESQKHLVDVSVINFLTLKTKFNALEKNLDRLLSLSEYLTEEYSRGSFTKNLSRAQLFQLASELPTINKWREPSFKDKKNDLRTQLNISNNEFTKAINIIKNHYEMAPLIGISIELPGLDRDFLIWFFTQWNKYHHDAKEKTTTPTVTTSGSLVDNFFERLAESHQLKAAIWEDTSAILTPEYLAGLETMFYHSNEIFSEIFTSGYKRALRNANVIFKAPENTKGSFMHLLDKTNCFSNILKGLFFLHHEGLAIELIERFDFEGVYHWQKKAETRELFELPAFAYLT</sequence>
<protein>
    <submittedName>
        <fullName evidence="1">Uncharacterized protein</fullName>
    </submittedName>
</protein>
<name>A0ABS7EAX8_9GAMM</name>
<evidence type="ECO:0000313" key="1">
    <source>
        <dbReference type="EMBL" id="MBW8186207.1"/>
    </source>
</evidence>
<evidence type="ECO:0000313" key="2">
    <source>
        <dbReference type="Proteomes" id="UP001195963"/>
    </source>
</evidence>
<dbReference type="Proteomes" id="UP001195963">
    <property type="component" value="Unassembled WGS sequence"/>
</dbReference>
<comment type="caution">
    <text evidence="1">The sequence shown here is derived from an EMBL/GenBank/DDBJ whole genome shotgun (WGS) entry which is preliminary data.</text>
</comment>
<accession>A0ABS7EAX8</accession>
<keyword evidence="2" id="KW-1185">Reference proteome</keyword>
<reference evidence="1 2" key="1">
    <citation type="submission" date="2021-07" db="EMBL/GenBank/DDBJ databases">
        <title>Shewanella sp. nov, isolated from SCS.</title>
        <authorList>
            <person name="Cao W.R."/>
        </authorList>
    </citation>
    <scope>NUCLEOTIDE SEQUENCE [LARGE SCALE GENOMIC DNA]</scope>
    <source>
        <strain evidence="1 2">NR704-98</strain>
    </source>
</reference>
<dbReference type="EMBL" id="JAHZST010000022">
    <property type="protein sequence ID" value="MBW8186207.1"/>
    <property type="molecule type" value="Genomic_DNA"/>
</dbReference>
<organism evidence="1 2">
    <name type="scientific">Shewanella nanhaiensis</name>
    <dbReference type="NCBI Taxonomy" id="2864872"/>
    <lineage>
        <taxon>Bacteria</taxon>
        <taxon>Pseudomonadati</taxon>
        <taxon>Pseudomonadota</taxon>
        <taxon>Gammaproteobacteria</taxon>
        <taxon>Alteromonadales</taxon>
        <taxon>Shewanellaceae</taxon>
        <taxon>Shewanella</taxon>
    </lineage>
</organism>
<proteinExistence type="predicted"/>
<gene>
    <name evidence="1" type="ORF">K0625_21525</name>
</gene>